<evidence type="ECO:0000256" key="16">
    <source>
        <dbReference type="ARBA" id="ARBA00049966"/>
    </source>
</evidence>
<dbReference type="Pfam" id="PF01098">
    <property type="entry name" value="FTSW_RODA_SPOVE"/>
    <property type="match status" value="1"/>
</dbReference>
<feature type="transmembrane region" description="Helical" evidence="18">
    <location>
        <begin position="54"/>
        <end position="74"/>
    </location>
</feature>
<keyword evidence="4 18" id="KW-0812">Transmembrane</keyword>
<evidence type="ECO:0000313" key="20">
    <source>
        <dbReference type="Proteomes" id="UP001300604"/>
    </source>
</evidence>
<gene>
    <name evidence="19" type="ORF">PXC00_09825</name>
</gene>
<keyword evidence="5" id="KW-0133">Cell shape</keyword>
<keyword evidence="7 18" id="KW-1133">Transmembrane helix</keyword>
<feature type="region of interest" description="Disordered" evidence="17">
    <location>
        <begin position="1"/>
        <end position="25"/>
    </location>
</feature>
<evidence type="ECO:0000256" key="2">
    <source>
        <dbReference type="ARBA" id="ARBA00022676"/>
    </source>
</evidence>
<dbReference type="KEGG" id="carl:PXC00_09825"/>
<dbReference type="GO" id="GO:0032153">
    <property type="term" value="C:cell division site"/>
    <property type="evidence" value="ECO:0007669"/>
    <property type="project" value="TreeGrafter"/>
</dbReference>
<dbReference type="PANTHER" id="PTHR30474">
    <property type="entry name" value="CELL CYCLE PROTEIN"/>
    <property type="match status" value="1"/>
</dbReference>
<keyword evidence="2" id="KW-0328">Glycosyltransferase</keyword>
<dbReference type="InterPro" id="IPR001182">
    <property type="entry name" value="FtsW/RodA"/>
</dbReference>
<evidence type="ECO:0000256" key="17">
    <source>
        <dbReference type="SAM" id="MobiDB-lite"/>
    </source>
</evidence>
<evidence type="ECO:0000256" key="15">
    <source>
        <dbReference type="ARBA" id="ARBA00049902"/>
    </source>
</evidence>
<feature type="transmembrane region" description="Helical" evidence="18">
    <location>
        <begin position="122"/>
        <end position="144"/>
    </location>
</feature>
<keyword evidence="20" id="KW-1185">Reference proteome</keyword>
<feature type="transmembrane region" description="Helical" evidence="18">
    <location>
        <begin position="358"/>
        <end position="382"/>
    </location>
</feature>
<name>A0AA97D9H6_9FIRM</name>
<evidence type="ECO:0000256" key="12">
    <source>
        <dbReference type="ARBA" id="ARBA00041185"/>
    </source>
</evidence>
<dbReference type="GO" id="GO:0008955">
    <property type="term" value="F:peptidoglycan glycosyltransferase activity"/>
    <property type="evidence" value="ECO:0007669"/>
    <property type="project" value="UniProtKB-EC"/>
</dbReference>
<evidence type="ECO:0000256" key="7">
    <source>
        <dbReference type="ARBA" id="ARBA00022989"/>
    </source>
</evidence>
<evidence type="ECO:0000256" key="14">
    <source>
        <dbReference type="ARBA" id="ARBA00044770"/>
    </source>
</evidence>
<evidence type="ECO:0000256" key="10">
    <source>
        <dbReference type="ARBA" id="ARBA00033270"/>
    </source>
</evidence>
<sequence>MASNSRGAARPQHRPQSAPKRPAVQQPAVRSALGVHGKWKSKLKLLSVRSGMDLTFFFLVLLLVVIGLVMVFSASYANSSYRFGTPYLFVKNQAEYAVLGLILMIGISYFDYHHLHKLALPIYVVTVILLGITVVFRGSALVTPTNGAYRWITIGSFQFQPSEIAKFALILVFAHLLAANADTKLNDAKSRRFRLLTYVGAIGIICGLVIAEKHLSATIILVLLAAIMLFVGGLPTRWFVIGGGAVVAILVAVSSLPFYQHVSTRMTIWKNPWDPSLSSDEAWQTQQSLYAIGSGRLLGLGLGKSRQKYMYLPEPQNDFIFSIVCEELGFIGALLIIILFGVLIWRGVMISLRAKDKFGMLLGIGLIMQVGIQVVLNIAVVTNTIPNTGVSLPFFSYGGTSLVMLLAEMGLILSISRTSSIEKT</sequence>
<evidence type="ECO:0000256" key="8">
    <source>
        <dbReference type="ARBA" id="ARBA00023136"/>
    </source>
</evidence>
<dbReference type="Proteomes" id="UP001300604">
    <property type="component" value="Chromosome"/>
</dbReference>
<feature type="transmembrane region" description="Helical" evidence="18">
    <location>
        <begin position="217"/>
        <end position="234"/>
    </location>
</feature>
<dbReference type="AlphaFoldDB" id="A0AA97D9H6"/>
<comment type="similarity">
    <text evidence="11">Belongs to the SEDS family. FtsW subfamily.</text>
</comment>
<dbReference type="GO" id="GO:0009252">
    <property type="term" value="P:peptidoglycan biosynthetic process"/>
    <property type="evidence" value="ECO:0007669"/>
    <property type="project" value="UniProtKB-KW"/>
</dbReference>
<feature type="transmembrane region" description="Helical" evidence="18">
    <location>
        <begin position="239"/>
        <end position="259"/>
    </location>
</feature>
<feature type="transmembrane region" description="Helical" evidence="18">
    <location>
        <begin position="319"/>
        <end position="346"/>
    </location>
</feature>
<dbReference type="EMBL" id="CP135996">
    <property type="protein sequence ID" value="WOC31508.1"/>
    <property type="molecule type" value="Genomic_DNA"/>
</dbReference>
<feature type="transmembrane region" description="Helical" evidence="18">
    <location>
        <begin position="193"/>
        <end position="211"/>
    </location>
</feature>
<proteinExistence type="inferred from homology"/>
<evidence type="ECO:0000256" key="3">
    <source>
        <dbReference type="ARBA" id="ARBA00022679"/>
    </source>
</evidence>
<evidence type="ECO:0000256" key="11">
    <source>
        <dbReference type="ARBA" id="ARBA00038053"/>
    </source>
</evidence>
<evidence type="ECO:0000256" key="13">
    <source>
        <dbReference type="ARBA" id="ARBA00041418"/>
    </source>
</evidence>
<dbReference type="GO" id="GO:0015648">
    <property type="term" value="F:lipid-linked peptidoglycan transporter activity"/>
    <property type="evidence" value="ECO:0007669"/>
    <property type="project" value="TreeGrafter"/>
</dbReference>
<dbReference type="EC" id="2.4.99.28" evidence="14"/>
<dbReference type="GO" id="GO:0051301">
    <property type="term" value="P:cell division"/>
    <property type="evidence" value="ECO:0007669"/>
    <property type="project" value="InterPro"/>
</dbReference>
<evidence type="ECO:0000256" key="4">
    <source>
        <dbReference type="ARBA" id="ARBA00022692"/>
    </source>
</evidence>
<evidence type="ECO:0000256" key="1">
    <source>
        <dbReference type="ARBA" id="ARBA00004141"/>
    </source>
</evidence>
<reference evidence="19 20" key="1">
    <citation type="submission" date="2024-06" db="EMBL/GenBank/DDBJ databases">
        <title>Caproicibacterium argilliputei sp. nov, a novel caproic acid producing anaerobic bacterium isolated from pit mud.</title>
        <authorList>
            <person name="Xia S."/>
        </authorList>
    </citation>
    <scope>NUCLEOTIDE SEQUENCE [LARGE SCALE GENOMIC DNA]</scope>
    <source>
        <strain evidence="19 20">ZCY20-5</strain>
    </source>
</reference>
<evidence type="ECO:0000256" key="9">
    <source>
        <dbReference type="ARBA" id="ARBA00032370"/>
    </source>
</evidence>
<evidence type="ECO:0000256" key="5">
    <source>
        <dbReference type="ARBA" id="ARBA00022960"/>
    </source>
</evidence>
<dbReference type="RefSeq" id="WP_316934941.1">
    <property type="nucleotide sequence ID" value="NZ_CP135996.1"/>
</dbReference>
<comment type="catalytic activity">
    <reaction evidence="15">
        <text>[GlcNAc-(1-&gt;4)-Mur2Ac(oyl-L-Ala-gamma-D-Glu-L-Lys-D-Ala-D-Ala)](n)-di-trans,octa-cis-undecaprenyl diphosphate + beta-D-GlcNAc-(1-&gt;4)-Mur2Ac(oyl-L-Ala-gamma-D-Glu-L-Lys-D-Ala-D-Ala)-di-trans,octa-cis-undecaprenyl diphosphate = [GlcNAc-(1-&gt;4)-Mur2Ac(oyl-L-Ala-gamma-D-Glu-L-Lys-D-Ala-D-Ala)](n+1)-di-trans,octa-cis-undecaprenyl diphosphate + di-trans,octa-cis-undecaprenyl diphosphate + H(+)</text>
        <dbReference type="Rhea" id="RHEA:23708"/>
        <dbReference type="Rhea" id="RHEA-COMP:9602"/>
        <dbReference type="Rhea" id="RHEA-COMP:9603"/>
        <dbReference type="ChEBI" id="CHEBI:15378"/>
        <dbReference type="ChEBI" id="CHEBI:58405"/>
        <dbReference type="ChEBI" id="CHEBI:60033"/>
        <dbReference type="ChEBI" id="CHEBI:78435"/>
        <dbReference type="EC" id="2.4.99.28"/>
    </reaction>
</comment>
<reference evidence="20" key="3">
    <citation type="submission" date="2024-06" db="EMBL/GenBank/DDBJ databases">
        <authorList>
            <person name="Zeng C."/>
        </authorList>
    </citation>
    <scope>NUCLEOTIDE SEQUENCE [LARGE SCALE GENOMIC DNA]</scope>
    <source>
        <strain evidence="20">ZCY20-5</strain>
    </source>
</reference>
<comment type="function">
    <text evidence="16">Peptidoglycan polymerase that is essential for cell division.</text>
</comment>
<dbReference type="GO" id="GO:0008360">
    <property type="term" value="P:regulation of cell shape"/>
    <property type="evidence" value="ECO:0007669"/>
    <property type="project" value="UniProtKB-KW"/>
</dbReference>
<keyword evidence="8 18" id="KW-0472">Membrane</keyword>
<evidence type="ECO:0000256" key="6">
    <source>
        <dbReference type="ARBA" id="ARBA00022984"/>
    </source>
</evidence>
<keyword evidence="3" id="KW-0808">Transferase</keyword>
<dbReference type="GO" id="GO:0005886">
    <property type="term" value="C:plasma membrane"/>
    <property type="evidence" value="ECO:0007669"/>
    <property type="project" value="TreeGrafter"/>
</dbReference>
<keyword evidence="6" id="KW-0573">Peptidoglycan synthesis</keyword>
<feature type="transmembrane region" description="Helical" evidence="18">
    <location>
        <begin position="94"/>
        <end position="110"/>
    </location>
</feature>
<evidence type="ECO:0000313" key="19">
    <source>
        <dbReference type="EMBL" id="WOC31508.1"/>
    </source>
</evidence>
<feature type="transmembrane region" description="Helical" evidence="18">
    <location>
        <begin position="394"/>
        <end position="415"/>
    </location>
</feature>
<accession>A0AA97D9H6</accession>
<evidence type="ECO:0000256" key="18">
    <source>
        <dbReference type="SAM" id="Phobius"/>
    </source>
</evidence>
<feature type="transmembrane region" description="Helical" evidence="18">
    <location>
        <begin position="164"/>
        <end position="181"/>
    </location>
</feature>
<reference evidence="20" key="2">
    <citation type="submission" date="2024-06" db="EMBL/GenBank/DDBJ databases">
        <title>Caproicibacterium argilliputei sp. nov, a novel caproic acid producing anaerobic bacterium isolated from pit mud.</title>
        <authorList>
            <person name="Zeng C."/>
        </authorList>
    </citation>
    <scope>NUCLEOTIDE SEQUENCE [LARGE SCALE GENOMIC DNA]</scope>
    <source>
        <strain evidence="20">ZCY20-5</strain>
    </source>
</reference>
<organism evidence="19 20">
    <name type="scientific">Caproicibacterium argilliputei</name>
    <dbReference type="NCBI Taxonomy" id="3030016"/>
    <lineage>
        <taxon>Bacteria</taxon>
        <taxon>Bacillati</taxon>
        <taxon>Bacillota</taxon>
        <taxon>Clostridia</taxon>
        <taxon>Eubacteriales</taxon>
        <taxon>Oscillospiraceae</taxon>
        <taxon>Caproicibacterium</taxon>
    </lineage>
</organism>
<dbReference type="PANTHER" id="PTHR30474:SF2">
    <property type="entry name" value="PEPTIDOGLYCAN GLYCOSYLTRANSFERASE FTSW-RELATED"/>
    <property type="match status" value="1"/>
</dbReference>
<protein>
    <recommendedName>
        <fullName evidence="12">Probable peptidoglycan glycosyltransferase FtsW</fullName>
        <ecNumber evidence="14">2.4.99.28</ecNumber>
    </recommendedName>
    <alternativeName>
        <fullName evidence="13">Cell division protein FtsW</fullName>
    </alternativeName>
    <alternativeName>
        <fullName evidence="10">Cell wall polymerase</fullName>
    </alternativeName>
    <alternativeName>
        <fullName evidence="9">Peptidoglycan polymerase</fullName>
    </alternativeName>
</protein>
<comment type="subcellular location">
    <subcellularLocation>
        <location evidence="1">Membrane</location>
        <topology evidence="1">Multi-pass membrane protein</topology>
    </subcellularLocation>
</comment>